<dbReference type="PANTHER" id="PTHR43190:SF3">
    <property type="entry name" value="N-ACETYL-D-GLUCOSAMINE KINASE"/>
    <property type="match status" value="1"/>
</dbReference>
<dbReference type="PATRIC" id="fig|582680.7.peg.229"/>
<dbReference type="SUPFAM" id="SSF53067">
    <property type="entry name" value="Actin-like ATPase domain"/>
    <property type="match status" value="1"/>
</dbReference>
<dbReference type="PANTHER" id="PTHR43190">
    <property type="entry name" value="N-ACETYL-D-GLUCOSAMINE KINASE"/>
    <property type="match status" value="1"/>
</dbReference>
<name>A0A0F0LHJ2_9MICO</name>
<dbReference type="RefSeq" id="WP_045248966.1">
    <property type="nucleotide sequence ID" value="NZ_JYIT01000042.1"/>
</dbReference>
<dbReference type="InterPro" id="IPR043129">
    <property type="entry name" value="ATPase_NBD"/>
</dbReference>
<keyword evidence="3" id="KW-1185">Reference proteome</keyword>
<sequence length="297" mass="29063">MTFSGTAAIDLGKSLCRARLAIDGAPLRREGGGAPGLAARDGVSLALASILPLLADVRAERIGVGAAGAMYADAEAEALARALADDLGAPVAVTSDVVTAHAGALGGEAGVLLIAGTGAVGLGIAADTHRSVDGWGPDLGDLGSGSWLGREGVRAVLRARDGLGPATVLSEVLTLLIGDGSSPIAWVGGAAASARLLATFAPAVLDAADQGDAAAVGIRDEAARLLAETALAAAGGSSAVALHGGLTAHDGFRAAVSSALESRGLEAVPSHGDALDGAALIAEGRAPLHERFVHRAR</sequence>
<reference evidence="2 3" key="1">
    <citation type="submission" date="2015-02" db="EMBL/GenBank/DDBJ databases">
        <title>Draft genome sequences of ten Microbacterium spp. with emphasis on heavy metal contaminated environments.</title>
        <authorList>
            <person name="Corretto E."/>
        </authorList>
    </citation>
    <scope>NUCLEOTIDE SEQUENCE [LARGE SCALE GENOMIC DNA]</scope>
    <source>
        <strain evidence="2 3">DSM 23848</strain>
    </source>
</reference>
<gene>
    <name evidence="2" type="primary">gspK_1</name>
    <name evidence="2" type="ORF">RL72_00218</name>
</gene>
<dbReference type="InterPro" id="IPR052519">
    <property type="entry name" value="Euk-type_GlcNAc_Kinase"/>
</dbReference>
<accession>A0A0F0LHJ2</accession>
<keyword evidence="2" id="KW-0808">Transferase</keyword>
<dbReference type="OrthoDB" id="8701357at2"/>
<dbReference type="AlphaFoldDB" id="A0A0F0LHJ2"/>
<comment type="caution">
    <text evidence="2">The sequence shown here is derived from an EMBL/GenBank/DDBJ whole genome shotgun (WGS) entry which is preliminary data.</text>
</comment>
<feature type="domain" description="ATPase BadF/BadG/BcrA/BcrD type" evidence="1">
    <location>
        <begin position="44"/>
        <end position="282"/>
    </location>
</feature>
<evidence type="ECO:0000259" key="1">
    <source>
        <dbReference type="Pfam" id="PF01869"/>
    </source>
</evidence>
<dbReference type="InterPro" id="IPR002731">
    <property type="entry name" value="ATPase_BadF"/>
</dbReference>
<dbReference type="GO" id="GO:0047931">
    <property type="term" value="F:glucosamine kinase activity"/>
    <property type="evidence" value="ECO:0007669"/>
    <property type="project" value="UniProtKB-EC"/>
</dbReference>
<organism evidence="2 3">
    <name type="scientific">Microbacterium azadirachtae</name>
    <dbReference type="NCBI Taxonomy" id="582680"/>
    <lineage>
        <taxon>Bacteria</taxon>
        <taxon>Bacillati</taxon>
        <taxon>Actinomycetota</taxon>
        <taxon>Actinomycetes</taxon>
        <taxon>Micrococcales</taxon>
        <taxon>Microbacteriaceae</taxon>
        <taxon>Microbacterium</taxon>
    </lineage>
</organism>
<dbReference type="EC" id="2.7.1.8" evidence="2"/>
<dbReference type="Gene3D" id="3.30.420.40">
    <property type="match status" value="2"/>
</dbReference>
<dbReference type="Pfam" id="PF01869">
    <property type="entry name" value="BcrAD_BadFG"/>
    <property type="match status" value="1"/>
</dbReference>
<proteinExistence type="predicted"/>
<protein>
    <submittedName>
        <fullName evidence="2">Glucosamine kinase GspK</fullName>
        <ecNumber evidence="2">2.7.1.8</ecNumber>
    </submittedName>
</protein>
<keyword evidence="2" id="KW-0418">Kinase</keyword>
<dbReference type="Proteomes" id="UP000033448">
    <property type="component" value="Unassembled WGS sequence"/>
</dbReference>
<evidence type="ECO:0000313" key="3">
    <source>
        <dbReference type="Proteomes" id="UP000033448"/>
    </source>
</evidence>
<evidence type="ECO:0000313" key="2">
    <source>
        <dbReference type="EMBL" id="KJL31021.1"/>
    </source>
</evidence>
<dbReference type="EMBL" id="JYIT01000042">
    <property type="protein sequence ID" value="KJL31021.1"/>
    <property type="molecule type" value="Genomic_DNA"/>
</dbReference>